<proteinExistence type="predicted"/>
<protein>
    <submittedName>
        <fullName evidence="1">Uncharacterized protein</fullName>
    </submittedName>
</protein>
<dbReference type="AlphaFoldDB" id="M7B618"/>
<keyword evidence="2" id="KW-1185">Reference proteome</keyword>
<evidence type="ECO:0000313" key="1">
    <source>
        <dbReference type="EMBL" id="EMP30985.1"/>
    </source>
</evidence>
<gene>
    <name evidence="1" type="ORF">UY3_11888</name>
</gene>
<dbReference type="EMBL" id="KB547573">
    <property type="protein sequence ID" value="EMP30985.1"/>
    <property type="molecule type" value="Genomic_DNA"/>
</dbReference>
<reference evidence="2" key="1">
    <citation type="journal article" date="2013" name="Nat. Genet.">
        <title>The draft genomes of soft-shell turtle and green sea turtle yield insights into the development and evolution of the turtle-specific body plan.</title>
        <authorList>
            <person name="Wang Z."/>
            <person name="Pascual-Anaya J."/>
            <person name="Zadissa A."/>
            <person name="Li W."/>
            <person name="Niimura Y."/>
            <person name="Huang Z."/>
            <person name="Li C."/>
            <person name="White S."/>
            <person name="Xiong Z."/>
            <person name="Fang D."/>
            <person name="Wang B."/>
            <person name="Ming Y."/>
            <person name="Chen Y."/>
            <person name="Zheng Y."/>
            <person name="Kuraku S."/>
            <person name="Pignatelli M."/>
            <person name="Herrero J."/>
            <person name="Beal K."/>
            <person name="Nozawa M."/>
            <person name="Li Q."/>
            <person name="Wang J."/>
            <person name="Zhang H."/>
            <person name="Yu L."/>
            <person name="Shigenobu S."/>
            <person name="Wang J."/>
            <person name="Liu J."/>
            <person name="Flicek P."/>
            <person name="Searle S."/>
            <person name="Wang J."/>
            <person name="Kuratani S."/>
            <person name="Yin Y."/>
            <person name="Aken B."/>
            <person name="Zhang G."/>
            <person name="Irie N."/>
        </authorList>
    </citation>
    <scope>NUCLEOTIDE SEQUENCE [LARGE SCALE GENOMIC DNA]</scope>
</reference>
<evidence type="ECO:0000313" key="2">
    <source>
        <dbReference type="Proteomes" id="UP000031443"/>
    </source>
</evidence>
<dbReference type="Proteomes" id="UP000031443">
    <property type="component" value="Unassembled WGS sequence"/>
</dbReference>
<accession>M7B618</accession>
<sequence>MYKSLKNVIDAHKAKPEALITQKAKRERHDRGEICTSFRIGTIKAQQCHGGLWVRVDGVDDSSHDSKVHFFQSVCPILLFSDHQGCNLPMAAVLTVAQVISRALQGARCYNLHYSIPSSPQL</sequence>
<name>M7B618_CHEMY</name>
<organism evidence="1 2">
    <name type="scientific">Chelonia mydas</name>
    <name type="common">Green sea-turtle</name>
    <name type="synonym">Chelonia agassizi</name>
    <dbReference type="NCBI Taxonomy" id="8469"/>
    <lineage>
        <taxon>Eukaryota</taxon>
        <taxon>Metazoa</taxon>
        <taxon>Chordata</taxon>
        <taxon>Craniata</taxon>
        <taxon>Vertebrata</taxon>
        <taxon>Euteleostomi</taxon>
        <taxon>Archelosauria</taxon>
        <taxon>Testudinata</taxon>
        <taxon>Testudines</taxon>
        <taxon>Cryptodira</taxon>
        <taxon>Durocryptodira</taxon>
        <taxon>Americhelydia</taxon>
        <taxon>Chelonioidea</taxon>
        <taxon>Cheloniidae</taxon>
        <taxon>Chelonia</taxon>
    </lineage>
</organism>